<gene>
    <name evidence="1" type="ORF">SAMN04488692_101148</name>
</gene>
<sequence length="187" mass="20857">MQHLSNYLEDHPVIAGVRGEQALKRALNSDVIIIFLLEADLINIPEMVRRIKENDQLVFIHLDLVKGLANDRQAVDYLAEKELCDGLVSTRGNVIRAAREKDLMAVQRLFLLDSAAIKSGRDMLNSNRPDAVEILPGIAAPYFIESVKKSCPVIGGGLIRTKDEVQELVDEGLFAVSTSKQKLWHKD</sequence>
<dbReference type="GO" id="GO:0006071">
    <property type="term" value="P:glycerol metabolic process"/>
    <property type="evidence" value="ECO:0007669"/>
    <property type="project" value="InterPro"/>
</dbReference>
<name>A0A1G9H9S6_9FIRM</name>
<keyword evidence="2" id="KW-1185">Reference proteome</keyword>
<dbReference type="Proteomes" id="UP000199476">
    <property type="component" value="Unassembled WGS sequence"/>
</dbReference>
<dbReference type="SUPFAM" id="SSF110391">
    <property type="entry name" value="GlpP-like"/>
    <property type="match status" value="1"/>
</dbReference>
<dbReference type="GO" id="GO:0006355">
    <property type="term" value="P:regulation of DNA-templated transcription"/>
    <property type="evidence" value="ECO:0007669"/>
    <property type="project" value="InterPro"/>
</dbReference>
<organism evidence="1 2">
    <name type="scientific">Halarsenatibacter silvermanii</name>
    <dbReference type="NCBI Taxonomy" id="321763"/>
    <lineage>
        <taxon>Bacteria</taxon>
        <taxon>Bacillati</taxon>
        <taxon>Bacillota</taxon>
        <taxon>Clostridia</taxon>
        <taxon>Halanaerobiales</taxon>
        <taxon>Halarsenatibacteraceae</taxon>
        <taxon>Halarsenatibacter</taxon>
    </lineage>
</organism>
<dbReference type="STRING" id="321763.SAMN04488692_101148"/>
<evidence type="ECO:0000313" key="2">
    <source>
        <dbReference type="Proteomes" id="UP000199476"/>
    </source>
</evidence>
<dbReference type="AlphaFoldDB" id="A0A1G9H9S6"/>
<dbReference type="PANTHER" id="PTHR35787:SF1">
    <property type="entry name" value="GLYCEROL UPTAKE OPERON ANTITERMINATOR REGULATORY PROTEIN"/>
    <property type="match status" value="1"/>
</dbReference>
<reference evidence="1 2" key="1">
    <citation type="submission" date="2016-10" db="EMBL/GenBank/DDBJ databases">
        <authorList>
            <person name="de Groot N.N."/>
        </authorList>
    </citation>
    <scope>NUCLEOTIDE SEQUENCE [LARGE SCALE GENOMIC DNA]</scope>
    <source>
        <strain evidence="1 2">SLAS-1</strain>
    </source>
</reference>
<dbReference type="PIRSF" id="PIRSF016897">
    <property type="entry name" value="GlpP"/>
    <property type="match status" value="1"/>
</dbReference>
<dbReference type="Gene3D" id="3.20.20.70">
    <property type="entry name" value="Aldolase class I"/>
    <property type="match status" value="1"/>
</dbReference>
<accession>A0A1G9H9S6</accession>
<dbReference type="PANTHER" id="PTHR35787">
    <property type="entry name" value="GLYCEROL UPTAKE OPERON ANTITERMINATOR REGULATORY PROTEIN"/>
    <property type="match status" value="1"/>
</dbReference>
<dbReference type="RefSeq" id="WP_089757683.1">
    <property type="nucleotide sequence ID" value="NZ_FNGO01000001.1"/>
</dbReference>
<dbReference type="InterPro" id="IPR006699">
    <property type="entry name" value="GlpP"/>
</dbReference>
<proteinExistence type="predicted"/>
<dbReference type="EMBL" id="FNGO01000001">
    <property type="protein sequence ID" value="SDL09660.1"/>
    <property type="molecule type" value="Genomic_DNA"/>
</dbReference>
<protein>
    <submittedName>
        <fullName evidence="1">Glycerol uptake operon antiterminator</fullName>
    </submittedName>
</protein>
<dbReference type="Pfam" id="PF04309">
    <property type="entry name" value="G3P_antiterm"/>
    <property type="match status" value="1"/>
</dbReference>
<evidence type="ECO:0000313" key="1">
    <source>
        <dbReference type="EMBL" id="SDL09660.1"/>
    </source>
</evidence>
<dbReference type="OrthoDB" id="9799580at2"/>
<dbReference type="InterPro" id="IPR013785">
    <property type="entry name" value="Aldolase_TIM"/>
</dbReference>